<reference evidence="1" key="1">
    <citation type="submission" date="2021-01" db="EMBL/GenBank/DDBJ databases">
        <authorList>
            <person name="Corre E."/>
            <person name="Pelletier E."/>
            <person name="Niang G."/>
            <person name="Scheremetjew M."/>
            <person name="Finn R."/>
            <person name="Kale V."/>
            <person name="Holt S."/>
            <person name="Cochrane G."/>
            <person name="Meng A."/>
            <person name="Brown T."/>
            <person name="Cohen L."/>
        </authorList>
    </citation>
    <scope>NUCLEOTIDE SEQUENCE</scope>
    <source>
        <strain evidence="1">CCMP125</strain>
    </source>
</reference>
<gene>
    <name evidence="1" type="ORF">APAL1065_LOCUS8792</name>
</gene>
<protein>
    <submittedName>
        <fullName evidence="1">Uncharacterized protein</fullName>
    </submittedName>
</protein>
<dbReference type="AlphaFoldDB" id="A0A7S2Y804"/>
<organism evidence="1">
    <name type="scientific">Entomoneis paludosa</name>
    <dbReference type="NCBI Taxonomy" id="265537"/>
    <lineage>
        <taxon>Eukaryota</taxon>
        <taxon>Sar</taxon>
        <taxon>Stramenopiles</taxon>
        <taxon>Ochrophyta</taxon>
        <taxon>Bacillariophyta</taxon>
        <taxon>Bacillariophyceae</taxon>
        <taxon>Bacillariophycidae</taxon>
        <taxon>Entomoneidaceae</taxon>
        <taxon>Entomoneis</taxon>
    </lineage>
</organism>
<name>A0A7S2Y804_9STRA</name>
<sequence length="131" mass="15214">MEFTPSTHTHKVVNEWSRLCLDRIARDVGTDDQEELHKVLRDNYSPQERIDKQIVRALGSGQLKFTFVAHIMRGKHKSKHWSKKGFAWFHPSSDRVDNITDTVSQTCEKWQEACDHSQKFMSMNTVANVQG</sequence>
<evidence type="ECO:0000313" key="1">
    <source>
        <dbReference type="EMBL" id="CAD9958556.1"/>
    </source>
</evidence>
<proteinExistence type="predicted"/>
<dbReference type="EMBL" id="HBHT01013153">
    <property type="protein sequence ID" value="CAD9958556.1"/>
    <property type="molecule type" value="Transcribed_RNA"/>
</dbReference>
<accession>A0A7S2Y804</accession>